<evidence type="ECO:0000313" key="1">
    <source>
        <dbReference type="EMBL" id="JAH71186.1"/>
    </source>
</evidence>
<reference evidence="1" key="1">
    <citation type="submission" date="2014-11" db="EMBL/GenBank/DDBJ databases">
        <authorList>
            <person name="Amaro Gonzalez C."/>
        </authorList>
    </citation>
    <scope>NUCLEOTIDE SEQUENCE</scope>
</reference>
<sequence length="12" mass="1264">MPVRSAEATAEC</sequence>
<dbReference type="EMBL" id="GBXM01037391">
    <property type="protein sequence ID" value="JAH71186.1"/>
    <property type="molecule type" value="Transcribed_RNA"/>
</dbReference>
<proteinExistence type="predicted"/>
<reference evidence="1" key="2">
    <citation type="journal article" date="2015" name="Fish Shellfish Immunol.">
        <title>Early steps in the European eel (Anguilla anguilla)-Vibrio vulnificus interaction in the gills: Role of the RtxA13 toxin.</title>
        <authorList>
            <person name="Callol A."/>
            <person name="Pajuelo D."/>
            <person name="Ebbesson L."/>
            <person name="Teles M."/>
            <person name="MacKenzie S."/>
            <person name="Amaro C."/>
        </authorList>
    </citation>
    <scope>NUCLEOTIDE SEQUENCE</scope>
</reference>
<protein>
    <submittedName>
        <fullName evidence="1">Uncharacterized protein</fullName>
    </submittedName>
</protein>
<name>A0A0E9UZJ9_ANGAN</name>
<accession>A0A0E9UZJ9</accession>
<organism evidence="1">
    <name type="scientific">Anguilla anguilla</name>
    <name type="common">European freshwater eel</name>
    <name type="synonym">Muraena anguilla</name>
    <dbReference type="NCBI Taxonomy" id="7936"/>
    <lineage>
        <taxon>Eukaryota</taxon>
        <taxon>Metazoa</taxon>
        <taxon>Chordata</taxon>
        <taxon>Craniata</taxon>
        <taxon>Vertebrata</taxon>
        <taxon>Euteleostomi</taxon>
        <taxon>Actinopterygii</taxon>
        <taxon>Neopterygii</taxon>
        <taxon>Teleostei</taxon>
        <taxon>Anguilliformes</taxon>
        <taxon>Anguillidae</taxon>
        <taxon>Anguilla</taxon>
    </lineage>
</organism>